<accession>A0A1H1XFE1</accession>
<reference evidence="2" key="1">
    <citation type="submission" date="2016-10" db="EMBL/GenBank/DDBJ databases">
        <authorList>
            <person name="Varghese N."/>
            <person name="Submissions S."/>
        </authorList>
    </citation>
    <scope>NUCLEOTIDE SEQUENCE [LARGE SCALE GENOMIC DNA]</scope>
    <source>
        <strain evidence="2">DSM 23676</strain>
    </source>
</reference>
<dbReference type="AlphaFoldDB" id="A0A1H1XFE1"/>
<dbReference type="STRING" id="1136497.SAMN04489752_3300"/>
<keyword evidence="2" id="KW-1185">Reference proteome</keyword>
<name>A0A1H1XFE1_9MICO</name>
<dbReference type="RefSeq" id="WP_331712448.1">
    <property type="nucleotide sequence ID" value="NZ_LT629766.1"/>
</dbReference>
<evidence type="ECO:0000313" key="2">
    <source>
        <dbReference type="Proteomes" id="UP000199597"/>
    </source>
</evidence>
<sequence>MTLTQLPVLDLSLADDLATAEQFREDLRRITHEIGFFFLTGPNQ</sequence>
<dbReference type="Proteomes" id="UP000199597">
    <property type="component" value="Chromosome I"/>
</dbReference>
<evidence type="ECO:0008006" key="3">
    <source>
        <dbReference type="Google" id="ProtNLM"/>
    </source>
</evidence>
<organism evidence="1 2">
    <name type="scientific">Brevibacterium siliguriense</name>
    <dbReference type="NCBI Taxonomy" id="1136497"/>
    <lineage>
        <taxon>Bacteria</taxon>
        <taxon>Bacillati</taxon>
        <taxon>Actinomycetota</taxon>
        <taxon>Actinomycetes</taxon>
        <taxon>Micrococcales</taxon>
        <taxon>Brevibacteriaceae</taxon>
        <taxon>Brevibacterium</taxon>
    </lineage>
</organism>
<dbReference type="EMBL" id="LT629766">
    <property type="protein sequence ID" value="SDT07934.1"/>
    <property type="molecule type" value="Genomic_DNA"/>
</dbReference>
<proteinExistence type="predicted"/>
<evidence type="ECO:0000313" key="1">
    <source>
        <dbReference type="EMBL" id="SDT07934.1"/>
    </source>
</evidence>
<protein>
    <recommendedName>
        <fullName evidence="3">Non-haem dioxygenase, N-terminal</fullName>
    </recommendedName>
</protein>
<gene>
    <name evidence="1" type="ORF">SAMN04489752_3300</name>
</gene>